<sequence length="97" mass="10641">MPPTYGPPNACFSTIVALDRQEQESRGFCCLVVVHLARNPVVSYSTCHQMDRPGQPPLASLIHVWALCNLVPTSCSLPEFSVSIKSINITVHNYATN</sequence>
<organism evidence="1 2">
    <name type="scientific">Trichinella spiralis</name>
    <name type="common">Trichina worm</name>
    <dbReference type="NCBI Taxonomy" id="6334"/>
    <lineage>
        <taxon>Eukaryota</taxon>
        <taxon>Metazoa</taxon>
        <taxon>Ecdysozoa</taxon>
        <taxon>Nematoda</taxon>
        <taxon>Enoplea</taxon>
        <taxon>Dorylaimia</taxon>
        <taxon>Trichinellida</taxon>
        <taxon>Trichinellidae</taxon>
        <taxon>Trichinella</taxon>
    </lineage>
</organism>
<accession>A0A0V1AYC0</accession>
<evidence type="ECO:0000313" key="1">
    <source>
        <dbReference type="EMBL" id="KRY29783.1"/>
    </source>
</evidence>
<dbReference type="EMBL" id="JYDH01000161">
    <property type="protein sequence ID" value="KRY29783.1"/>
    <property type="molecule type" value="Genomic_DNA"/>
</dbReference>
<reference evidence="1 2" key="1">
    <citation type="submission" date="2015-01" db="EMBL/GenBank/DDBJ databases">
        <title>Evolution of Trichinella species and genotypes.</title>
        <authorList>
            <person name="Korhonen P.K."/>
            <person name="Edoardo P."/>
            <person name="Giuseppe L.R."/>
            <person name="Gasser R.B."/>
        </authorList>
    </citation>
    <scope>NUCLEOTIDE SEQUENCE [LARGE SCALE GENOMIC DNA]</scope>
    <source>
        <strain evidence="1">ISS3</strain>
    </source>
</reference>
<protein>
    <submittedName>
        <fullName evidence="1">Uncharacterized protein</fullName>
    </submittedName>
</protein>
<gene>
    <name evidence="1" type="ORF">T01_14128</name>
</gene>
<dbReference type="Proteomes" id="UP000054776">
    <property type="component" value="Unassembled WGS sequence"/>
</dbReference>
<proteinExistence type="predicted"/>
<evidence type="ECO:0000313" key="2">
    <source>
        <dbReference type="Proteomes" id="UP000054776"/>
    </source>
</evidence>
<keyword evidence="2" id="KW-1185">Reference proteome</keyword>
<dbReference type="InParanoid" id="A0A0V1AYC0"/>
<name>A0A0V1AYC0_TRISP</name>
<dbReference type="AlphaFoldDB" id="A0A0V1AYC0"/>
<dbReference type="OrthoDB" id="5919665at2759"/>
<comment type="caution">
    <text evidence="1">The sequence shown here is derived from an EMBL/GenBank/DDBJ whole genome shotgun (WGS) entry which is preliminary data.</text>
</comment>